<keyword evidence="3" id="KW-1185">Reference proteome</keyword>
<sequence length="316" mass="35928">MSVLLGAWTSFAFYTVTKWILFNKMDSSYVSLTAGILLVLHYALNTISVTMMLTNIWKTKEICLLYINSRLLTEKVGTKYVKSPPIFDPLGLFLHLIIPPVLFIPVVATLAPLAQNGIDPYYVLFRNFTYFPKCVTLPGGNGLHPSHPSPLDDIKKTFLPENIFQKTLRFQQHLKTYRQLQILSTISNQVIYFFLPVGMFVVFLCAVTLICWMIKLNSVIPMASMVLSASLVPVLLGTPHYTFPIMADLNTQSDKLVRSWRVEASSRKAMWTKEVNSYGPIRANMGPFNFMRRKTRTQFFAAIFYNTASLVITVKV</sequence>
<protein>
    <submittedName>
        <fullName evidence="2">Uncharacterized protein</fullName>
    </submittedName>
</protein>
<accession>A0A226DBE1</accession>
<dbReference type="Proteomes" id="UP000198287">
    <property type="component" value="Unassembled WGS sequence"/>
</dbReference>
<gene>
    <name evidence="2" type="ORF">Fcan01_23075</name>
</gene>
<keyword evidence="1" id="KW-0812">Transmembrane</keyword>
<feature type="transmembrane region" description="Helical" evidence="1">
    <location>
        <begin position="28"/>
        <end position="53"/>
    </location>
</feature>
<name>A0A226DBE1_FOLCA</name>
<feature type="transmembrane region" description="Helical" evidence="1">
    <location>
        <begin position="92"/>
        <end position="114"/>
    </location>
</feature>
<organism evidence="2 3">
    <name type="scientific">Folsomia candida</name>
    <name type="common">Springtail</name>
    <dbReference type="NCBI Taxonomy" id="158441"/>
    <lineage>
        <taxon>Eukaryota</taxon>
        <taxon>Metazoa</taxon>
        <taxon>Ecdysozoa</taxon>
        <taxon>Arthropoda</taxon>
        <taxon>Hexapoda</taxon>
        <taxon>Collembola</taxon>
        <taxon>Entomobryomorpha</taxon>
        <taxon>Isotomoidea</taxon>
        <taxon>Isotomidae</taxon>
        <taxon>Proisotominae</taxon>
        <taxon>Folsomia</taxon>
    </lineage>
</organism>
<feature type="transmembrane region" description="Helical" evidence="1">
    <location>
        <begin position="219"/>
        <end position="236"/>
    </location>
</feature>
<evidence type="ECO:0000313" key="3">
    <source>
        <dbReference type="Proteomes" id="UP000198287"/>
    </source>
</evidence>
<comment type="caution">
    <text evidence="2">The sequence shown here is derived from an EMBL/GenBank/DDBJ whole genome shotgun (WGS) entry which is preliminary data.</text>
</comment>
<evidence type="ECO:0000313" key="2">
    <source>
        <dbReference type="EMBL" id="OXA42164.1"/>
    </source>
</evidence>
<feature type="transmembrane region" description="Helical" evidence="1">
    <location>
        <begin position="190"/>
        <end position="212"/>
    </location>
</feature>
<keyword evidence="1" id="KW-0472">Membrane</keyword>
<reference evidence="2 3" key="1">
    <citation type="submission" date="2015-12" db="EMBL/GenBank/DDBJ databases">
        <title>The genome of Folsomia candida.</title>
        <authorList>
            <person name="Faddeeva A."/>
            <person name="Derks M.F."/>
            <person name="Anvar Y."/>
            <person name="Smit S."/>
            <person name="Van Straalen N."/>
            <person name="Roelofs D."/>
        </authorList>
    </citation>
    <scope>NUCLEOTIDE SEQUENCE [LARGE SCALE GENOMIC DNA]</scope>
    <source>
        <strain evidence="2 3">VU population</strain>
        <tissue evidence="2">Whole body</tissue>
    </source>
</reference>
<keyword evidence="1" id="KW-1133">Transmembrane helix</keyword>
<feature type="transmembrane region" description="Helical" evidence="1">
    <location>
        <begin position="297"/>
        <end position="314"/>
    </location>
</feature>
<evidence type="ECO:0000256" key="1">
    <source>
        <dbReference type="SAM" id="Phobius"/>
    </source>
</evidence>
<dbReference type="AlphaFoldDB" id="A0A226DBE1"/>
<dbReference type="EMBL" id="LNIX01000027">
    <property type="protein sequence ID" value="OXA42164.1"/>
    <property type="molecule type" value="Genomic_DNA"/>
</dbReference>
<proteinExistence type="predicted"/>